<comment type="caution">
    <text evidence="25">The sequence shown here is derived from an EMBL/GenBank/DDBJ whole genome shotgun (WGS) entry which is preliminary data.</text>
</comment>
<evidence type="ECO:0000256" key="12">
    <source>
        <dbReference type="ARBA" id="ARBA00023012"/>
    </source>
</evidence>
<dbReference type="InterPro" id="IPR000014">
    <property type="entry name" value="PAS"/>
</dbReference>
<feature type="transmembrane region" description="Helical" evidence="19">
    <location>
        <begin position="149"/>
        <end position="166"/>
    </location>
</feature>
<dbReference type="OrthoDB" id="9758705at2"/>
<evidence type="ECO:0000259" key="20">
    <source>
        <dbReference type="PROSITE" id="PS50109"/>
    </source>
</evidence>
<dbReference type="SUPFAM" id="SSF52172">
    <property type="entry name" value="CheY-like"/>
    <property type="match status" value="2"/>
</dbReference>
<dbReference type="Proteomes" id="UP000318307">
    <property type="component" value="Unassembled WGS sequence"/>
</dbReference>
<dbReference type="InterPro" id="IPR001789">
    <property type="entry name" value="Sig_transdc_resp-reg_receiver"/>
</dbReference>
<evidence type="ECO:0000256" key="14">
    <source>
        <dbReference type="ARBA" id="ARBA00064003"/>
    </source>
</evidence>
<keyword evidence="8" id="KW-0547">Nucleotide-binding</keyword>
<dbReference type="PROSITE" id="PS50109">
    <property type="entry name" value="HIS_KIN"/>
    <property type="match status" value="1"/>
</dbReference>
<evidence type="ECO:0000256" key="13">
    <source>
        <dbReference type="ARBA" id="ARBA00023136"/>
    </source>
</evidence>
<dbReference type="CDD" id="cd00082">
    <property type="entry name" value="HisKA"/>
    <property type="match status" value="1"/>
</dbReference>
<feature type="modified residue" description="4-aspartylphosphate" evidence="17">
    <location>
        <position position="758"/>
    </location>
</feature>
<dbReference type="FunFam" id="3.30.565.10:FF:000010">
    <property type="entry name" value="Sensor histidine kinase RcsC"/>
    <property type="match status" value="1"/>
</dbReference>
<dbReference type="Pfam" id="PF02518">
    <property type="entry name" value="HATPase_c"/>
    <property type="match status" value="1"/>
</dbReference>
<dbReference type="Gene3D" id="1.10.287.130">
    <property type="match status" value="1"/>
</dbReference>
<dbReference type="Gene3D" id="3.30.565.10">
    <property type="entry name" value="Histidine kinase-like ATPase, C-terminal domain"/>
    <property type="match status" value="1"/>
</dbReference>
<dbReference type="CDD" id="cd17546">
    <property type="entry name" value="REC_hyHK_CKI1_RcsC-like"/>
    <property type="match status" value="1"/>
</dbReference>
<dbReference type="PROSITE" id="PS50112">
    <property type="entry name" value="PAS"/>
    <property type="match status" value="2"/>
</dbReference>
<dbReference type="GO" id="GO:0005524">
    <property type="term" value="F:ATP binding"/>
    <property type="evidence" value="ECO:0007669"/>
    <property type="project" value="UniProtKB-KW"/>
</dbReference>
<gene>
    <name evidence="25" type="ORF">LZ24_00734</name>
</gene>
<dbReference type="InterPro" id="IPR035965">
    <property type="entry name" value="PAS-like_dom_sf"/>
</dbReference>
<feature type="compositionally biased region" description="Polar residues" evidence="18">
    <location>
        <begin position="1004"/>
        <end position="1014"/>
    </location>
</feature>
<feature type="domain" description="PAC" evidence="23">
    <location>
        <begin position="383"/>
        <end position="433"/>
    </location>
</feature>
<feature type="region of interest" description="Disordered" evidence="18">
    <location>
        <begin position="982"/>
        <end position="1014"/>
    </location>
</feature>
<protein>
    <recommendedName>
        <fullName evidence="15">Sensory/regulatory protein RpfC</fullName>
        <ecNumber evidence="3">2.7.13.3</ecNumber>
    </recommendedName>
</protein>
<dbReference type="SUPFAM" id="SSF47384">
    <property type="entry name" value="Homodimeric domain of signal transducing histidine kinase"/>
    <property type="match status" value="1"/>
</dbReference>
<dbReference type="InterPro" id="IPR001610">
    <property type="entry name" value="PAC"/>
</dbReference>
<feature type="transmembrane region" description="Helical" evidence="19">
    <location>
        <begin position="74"/>
        <end position="90"/>
    </location>
</feature>
<dbReference type="EMBL" id="VLLC01000003">
    <property type="protein sequence ID" value="TWI75681.1"/>
    <property type="molecule type" value="Genomic_DNA"/>
</dbReference>
<evidence type="ECO:0000259" key="24">
    <source>
        <dbReference type="PROSITE" id="PS50894"/>
    </source>
</evidence>
<proteinExistence type="predicted"/>
<dbReference type="CDD" id="cd16922">
    <property type="entry name" value="HATPase_EvgS-ArcB-TorS-like"/>
    <property type="match status" value="1"/>
</dbReference>
<keyword evidence="11 19" id="KW-1133">Transmembrane helix</keyword>
<dbReference type="GO" id="GO:0000155">
    <property type="term" value="F:phosphorelay sensor kinase activity"/>
    <property type="evidence" value="ECO:0007669"/>
    <property type="project" value="InterPro"/>
</dbReference>
<dbReference type="Pfam" id="PF08447">
    <property type="entry name" value="PAS_3"/>
    <property type="match status" value="2"/>
</dbReference>
<dbReference type="InterPro" id="IPR005467">
    <property type="entry name" value="His_kinase_dom"/>
</dbReference>
<dbReference type="PRINTS" id="PR00344">
    <property type="entry name" value="BCTRLSENSOR"/>
</dbReference>
<dbReference type="InterPro" id="IPR003594">
    <property type="entry name" value="HATPase_dom"/>
</dbReference>
<accession>A0A562S2Q1</accession>
<dbReference type="InterPro" id="IPR008207">
    <property type="entry name" value="Sig_transdc_His_kin_Hpt_dom"/>
</dbReference>
<evidence type="ECO:0000256" key="10">
    <source>
        <dbReference type="ARBA" id="ARBA00022840"/>
    </source>
</evidence>
<keyword evidence="10" id="KW-0067">ATP-binding</keyword>
<dbReference type="Pfam" id="PF00512">
    <property type="entry name" value="HisKA"/>
    <property type="match status" value="1"/>
</dbReference>
<evidence type="ECO:0000313" key="26">
    <source>
        <dbReference type="Proteomes" id="UP000318307"/>
    </source>
</evidence>
<feature type="transmembrane region" description="Helical" evidence="19">
    <location>
        <begin position="17"/>
        <end position="37"/>
    </location>
</feature>
<dbReference type="PROSITE" id="PS50113">
    <property type="entry name" value="PAC"/>
    <property type="match status" value="2"/>
</dbReference>
<sequence>MYKLLPENKNWTLQDRVFMAICIMGTILCFIFSIAAIRDGNTLLASVDFIIALVFLLSGLWTCFRPGTEKPKKIIILFVSVFFFYLFISGGAHSTGFIWGILIPVCSFFFLGLRSGLRLTSAYFATIAGAFLFADHIWPDLAPVTTDTFIRFGAVYVTAGLILFLYEKGRVNNETRIRAEADKRKESEERLSDILNHINDVIWSGSWPDTSRIYFISPSVEKVYGRSQEAFLKNPKLWSEVIVPEDHTVIRQMFSELKERGHTEKEYRIIHFNRSIRWVHVRASLIFDKENKTYRCDGILTDISARKEAEERFRLMIEEANDLLQIMDKDGTIIMVNGKILDMLGYHPEERLGFNALNDIHPDDLAEIMSVLQNAMDNPGSIYHSEYRYRHKDGHWVYLEASGSSHFHDAIGGFFISTRDITERRLAEKALHESHMELEKTTELAKELAVRAEAASAAKSEFLANMSHEIRTPMNGVMGMAGLLLDTELNAEQRRYTQTLHSSAAALLSLINDILDFSKIESGHLELESLEFSLRSMLDDFAGMMGVKADLKNLELIVFVEEKIPDRLMGDPGRLRQILTNLVGNAIKFTHEGEVLVHVTMLSQKDSELGLQFRVQDTGIGIPEDKISLLFQQFSQVDASISRQYGGSGLGLAISKQLVQMMHGDLGVESEEGKGSSFFFSIRLTISENKDAEAQETAPLEGVRALIVDDNTTNREVLRLRLESKGMMIDEAGSGPEALSMIYQAMAGDRPYPLALLDMQMPGMDGEVLGRAIKSNPELKDMRLVMMTSASRRGDGARMKEAGFAAYLTKPVQYGELFTCLSLVLSGKEPSALITRHTAKEVHRRLLPDFSRLKARILLVEDNITNQQVALGMLDKMGLRADTAANGIEAVEAMQMLPYDLILMDMQMPEMDGLSATKAIRKRENIAGQEPVTVIAMTANAMQGDKEKCLEAGMNDYISKPVNPEKLAEIIEKWLGQGKNAKAPEIKKDVGASSRSDIPDHPPHSQTALSSQPYQKQRLVWNPDLLESYLQGDKDLMKTILETFAARVPSAIQNLKAAFESSHMEAARHEAHAIRGTGGNVGAEILMDMAEQMENAILDENMDTAMAIFHDLEKQADLLISTLKSEQWIT</sequence>
<dbReference type="PANTHER" id="PTHR45339">
    <property type="entry name" value="HYBRID SIGNAL TRANSDUCTION HISTIDINE KINASE J"/>
    <property type="match status" value="1"/>
</dbReference>
<keyword evidence="13 19" id="KW-0472">Membrane</keyword>
<dbReference type="InterPro" id="IPR013655">
    <property type="entry name" value="PAS_fold_3"/>
</dbReference>
<dbReference type="InterPro" id="IPR011006">
    <property type="entry name" value="CheY-like_superfamily"/>
</dbReference>
<dbReference type="Gene3D" id="3.30.450.20">
    <property type="entry name" value="PAS domain"/>
    <property type="match status" value="2"/>
</dbReference>
<evidence type="ECO:0000256" key="19">
    <source>
        <dbReference type="SAM" id="Phobius"/>
    </source>
</evidence>
<dbReference type="Gene3D" id="3.40.50.2300">
    <property type="match status" value="2"/>
</dbReference>
<dbReference type="SUPFAM" id="SSF55874">
    <property type="entry name" value="ATPase domain of HSP90 chaperone/DNA topoisomerase II/histidine kinase"/>
    <property type="match status" value="1"/>
</dbReference>
<dbReference type="InterPro" id="IPR036641">
    <property type="entry name" value="HPT_dom_sf"/>
</dbReference>
<keyword evidence="5 17" id="KW-0597">Phosphoprotein</keyword>
<feature type="domain" description="Response regulatory" evidence="21">
    <location>
        <begin position="856"/>
        <end position="975"/>
    </location>
</feature>
<dbReference type="SUPFAM" id="SSF47226">
    <property type="entry name" value="Histidine-containing phosphotransfer domain, HPT domain"/>
    <property type="match status" value="1"/>
</dbReference>
<evidence type="ECO:0000256" key="11">
    <source>
        <dbReference type="ARBA" id="ARBA00022989"/>
    </source>
</evidence>
<dbReference type="InterPro" id="IPR048435">
    <property type="entry name" value="MASE6"/>
</dbReference>
<dbReference type="Pfam" id="PF01627">
    <property type="entry name" value="Hpt"/>
    <property type="match status" value="1"/>
</dbReference>
<evidence type="ECO:0000259" key="21">
    <source>
        <dbReference type="PROSITE" id="PS50110"/>
    </source>
</evidence>
<dbReference type="SMART" id="SM00387">
    <property type="entry name" value="HATPase_c"/>
    <property type="match status" value="1"/>
</dbReference>
<comment type="catalytic activity">
    <reaction evidence="1">
        <text>ATP + protein L-histidine = ADP + protein N-phospho-L-histidine.</text>
        <dbReference type="EC" id="2.7.13.3"/>
    </reaction>
</comment>
<evidence type="ECO:0000256" key="15">
    <source>
        <dbReference type="ARBA" id="ARBA00068150"/>
    </source>
</evidence>
<dbReference type="GO" id="GO:0005886">
    <property type="term" value="C:plasma membrane"/>
    <property type="evidence" value="ECO:0007669"/>
    <property type="project" value="UniProtKB-SubCell"/>
</dbReference>
<dbReference type="InterPro" id="IPR000700">
    <property type="entry name" value="PAS-assoc_C"/>
</dbReference>
<keyword evidence="7 19" id="KW-0812">Transmembrane</keyword>
<name>A0A562S2Q1_9BACT</name>
<feature type="modified residue" description="4-aspartylphosphate" evidence="17">
    <location>
        <position position="905"/>
    </location>
</feature>
<evidence type="ECO:0000256" key="18">
    <source>
        <dbReference type="SAM" id="MobiDB-lite"/>
    </source>
</evidence>
<dbReference type="SMART" id="SM00086">
    <property type="entry name" value="PAC"/>
    <property type="match status" value="2"/>
</dbReference>
<evidence type="ECO:0000313" key="25">
    <source>
        <dbReference type="EMBL" id="TWI75681.1"/>
    </source>
</evidence>
<feature type="domain" description="Response regulatory" evidence="21">
    <location>
        <begin position="704"/>
        <end position="825"/>
    </location>
</feature>
<feature type="domain" description="Histidine kinase" evidence="20">
    <location>
        <begin position="465"/>
        <end position="686"/>
    </location>
</feature>
<dbReference type="InterPro" id="IPR003661">
    <property type="entry name" value="HisK_dim/P_dom"/>
</dbReference>
<dbReference type="Pfam" id="PF00072">
    <property type="entry name" value="Response_reg"/>
    <property type="match status" value="2"/>
</dbReference>
<dbReference type="EC" id="2.7.13.3" evidence="3"/>
<evidence type="ECO:0000256" key="4">
    <source>
        <dbReference type="ARBA" id="ARBA00022475"/>
    </source>
</evidence>
<evidence type="ECO:0000256" key="9">
    <source>
        <dbReference type="ARBA" id="ARBA00022777"/>
    </source>
</evidence>
<evidence type="ECO:0000256" key="2">
    <source>
        <dbReference type="ARBA" id="ARBA00004651"/>
    </source>
</evidence>
<feature type="domain" description="PAC" evidence="23">
    <location>
        <begin position="263"/>
        <end position="315"/>
    </location>
</feature>
<feature type="transmembrane region" description="Helical" evidence="19">
    <location>
        <begin position="96"/>
        <end position="113"/>
    </location>
</feature>
<feature type="modified residue" description="Phosphohistidine" evidence="16">
    <location>
        <position position="1072"/>
    </location>
</feature>
<keyword evidence="4" id="KW-1003">Cell membrane</keyword>
<dbReference type="RefSeq" id="WP_144682420.1">
    <property type="nucleotide sequence ID" value="NZ_VLLC01000003.1"/>
</dbReference>
<keyword evidence="12" id="KW-0902">Two-component regulatory system</keyword>
<dbReference type="PROSITE" id="PS50110">
    <property type="entry name" value="RESPONSE_REGULATORY"/>
    <property type="match status" value="2"/>
</dbReference>
<evidence type="ECO:0000256" key="7">
    <source>
        <dbReference type="ARBA" id="ARBA00022692"/>
    </source>
</evidence>
<feature type="domain" description="PAS" evidence="22">
    <location>
        <begin position="187"/>
        <end position="261"/>
    </location>
</feature>
<dbReference type="Gene3D" id="1.20.120.160">
    <property type="entry name" value="HPT domain"/>
    <property type="match status" value="1"/>
</dbReference>
<dbReference type="FunFam" id="1.10.287.130:FF:000002">
    <property type="entry name" value="Two-component osmosensing histidine kinase"/>
    <property type="match status" value="1"/>
</dbReference>
<dbReference type="SMART" id="SM00448">
    <property type="entry name" value="REC"/>
    <property type="match status" value="2"/>
</dbReference>
<dbReference type="SMART" id="SM00388">
    <property type="entry name" value="HisKA"/>
    <property type="match status" value="1"/>
</dbReference>
<comment type="subunit">
    <text evidence="14">At low DSF concentrations, interacts with RpfF.</text>
</comment>
<evidence type="ECO:0000256" key="8">
    <source>
        <dbReference type="ARBA" id="ARBA00022741"/>
    </source>
</evidence>
<evidence type="ECO:0000256" key="5">
    <source>
        <dbReference type="ARBA" id="ARBA00022553"/>
    </source>
</evidence>
<dbReference type="InterPro" id="IPR004358">
    <property type="entry name" value="Sig_transdc_His_kin-like_C"/>
</dbReference>
<dbReference type="InterPro" id="IPR036890">
    <property type="entry name" value="HATPase_C_sf"/>
</dbReference>
<dbReference type="Pfam" id="PF20966">
    <property type="entry name" value="MASE6"/>
    <property type="match status" value="1"/>
</dbReference>
<dbReference type="PROSITE" id="PS50894">
    <property type="entry name" value="HPT"/>
    <property type="match status" value="1"/>
</dbReference>
<evidence type="ECO:0000256" key="1">
    <source>
        <dbReference type="ARBA" id="ARBA00000085"/>
    </source>
</evidence>
<keyword evidence="6" id="KW-0808">Transferase</keyword>
<reference evidence="25 26" key="1">
    <citation type="submission" date="2019-07" db="EMBL/GenBank/DDBJ databases">
        <title>Genome sequencing of 100 strains of the haloalkaliphilic chemolithoautotrophic sulfur-oxidizing bacterium Thioalkalivibrio.</title>
        <authorList>
            <person name="Muyzer G."/>
        </authorList>
    </citation>
    <scope>NUCLEOTIDE SEQUENCE [LARGE SCALE GENOMIC DNA]</scope>
    <source>
        <strain evidence="25 26">ASO4-4</strain>
    </source>
</reference>
<dbReference type="CDD" id="cd00130">
    <property type="entry name" value="PAS"/>
    <property type="match status" value="2"/>
</dbReference>
<evidence type="ECO:0000259" key="23">
    <source>
        <dbReference type="PROSITE" id="PS50113"/>
    </source>
</evidence>
<dbReference type="AlphaFoldDB" id="A0A562S2Q1"/>
<evidence type="ECO:0000259" key="22">
    <source>
        <dbReference type="PROSITE" id="PS50112"/>
    </source>
</evidence>
<evidence type="ECO:0000256" key="3">
    <source>
        <dbReference type="ARBA" id="ARBA00012438"/>
    </source>
</evidence>
<dbReference type="SUPFAM" id="SSF55785">
    <property type="entry name" value="PYP-like sensor domain (PAS domain)"/>
    <property type="match status" value="2"/>
</dbReference>
<feature type="domain" description="PAS" evidence="22">
    <location>
        <begin position="309"/>
        <end position="379"/>
    </location>
</feature>
<feature type="domain" description="HPt" evidence="24">
    <location>
        <begin position="1033"/>
        <end position="1126"/>
    </location>
</feature>
<evidence type="ECO:0000256" key="17">
    <source>
        <dbReference type="PROSITE-ProRule" id="PRU00169"/>
    </source>
</evidence>
<feature type="transmembrane region" description="Helical" evidence="19">
    <location>
        <begin position="43"/>
        <end position="62"/>
    </location>
</feature>
<evidence type="ECO:0000256" key="6">
    <source>
        <dbReference type="ARBA" id="ARBA00022679"/>
    </source>
</evidence>
<comment type="subcellular location">
    <subcellularLocation>
        <location evidence="2">Cell membrane</location>
        <topology evidence="2">Multi-pass membrane protein</topology>
    </subcellularLocation>
</comment>
<keyword evidence="9" id="KW-0418">Kinase</keyword>
<keyword evidence="26" id="KW-1185">Reference proteome</keyword>
<dbReference type="PANTHER" id="PTHR45339:SF1">
    <property type="entry name" value="HYBRID SIGNAL TRANSDUCTION HISTIDINE KINASE J"/>
    <property type="match status" value="1"/>
</dbReference>
<dbReference type="InterPro" id="IPR036097">
    <property type="entry name" value="HisK_dim/P_sf"/>
</dbReference>
<evidence type="ECO:0000256" key="16">
    <source>
        <dbReference type="PROSITE-ProRule" id="PRU00110"/>
    </source>
</evidence>
<organism evidence="25 26">
    <name type="scientific">Desulfobotulus alkaliphilus</name>
    <dbReference type="NCBI Taxonomy" id="622671"/>
    <lineage>
        <taxon>Bacteria</taxon>
        <taxon>Pseudomonadati</taxon>
        <taxon>Thermodesulfobacteriota</taxon>
        <taxon>Desulfobacteria</taxon>
        <taxon>Desulfobacterales</taxon>
        <taxon>Desulfobacteraceae</taxon>
        <taxon>Desulfobotulus</taxon>
    </lineage>
</organism>
<dbReference type="NCBIfam" id="TIGR00229">
    <property type="entry name" value="sensory_box"/>
    <property type="match status" value="2"/>
</dbReference>
<dbReference type="SMART" id="SM00091">
    <property type="entry name" value="PAS"/>
    <property type="match status" value="2"/>
</dbReference>